<keyword evidence="3" id="KW-1185">Reference proteome</keyword>
<feature type="compositionally biased region" description="Polar residues" evidence="1">
    <location>
        <begin position="1"/>
        <end position="13"/>
    </location>
</feature>
<feature type="region of interest" description="Disordered" evidence="1">
    <location>
        <begin position="1"/>
        <end position="59"/>
    </location>
</feature>
<dbReference type="Proteomes" id="UP001056384">
    <property type="component" value="Chromosome 7"/>
</dbReference>
<protein>
    <submittedName>
        <fullName evidence="2">Uncharacterized protein</fullName>
    </submittedName>
</protein>
<dbReference type="AlphaFoldDB" id="A0A9Q9ASP2"/>
<name>A0A9Q9ASP2_9PEZI</name>
<dbReference type="EMBL" id="CP099424">
    <property type="protein sequence ID" value="USW55087.1"/>
    <property type="molecule type" value="Genomic_DNA"/>
</dbReference>
<reference evidence="2" key="1">
    <citation type="submission" date="2022-06" db="EMBL/GenBank/DDBJ databases">
        <title>Complete genome sequences of two strains of the flax pathogen Septoria linicola.</title>
        <authorList>
            <person name="Lapalu N."/>
            <person name="Simon A."/>
            <person name="Demenou B."/>
            <person name="Paumier D."/>
            <person name="Guillot M.-P."/>
            <person name="Gout L."/>
            <person name="Valade R."/>
        </authorList>
    </citation>
    <scope>NUCLEOTIDE SEQUENCE</scope>
    <source>
        <strain evidence="2">SE15195</strain>
    </source>
</reference>
<evidence type="ECO:0000313" key="2">
    <source>
        <dbReference type="EMBL" id="USW55087.1"/>
    </source>
</evidence>
<gene>
    <name evidence="2" type="ORF">Slin15195_G084060</name>
</gene>
<evidence type="ECO:0000313" key="3">
    <source>
        <dbReference type="Proteomes" id="UP001056384"/>
    </source>
</evidence>
<organism evidence="2 3">
    <name type="scientific">Septoria linicola</name>
    <dbReference type="NCBI Taxonomy" id="215465"/>
    <lineage>
        <taxon>Eukaryota</taxon>
        <taxon>Fungi</taxon>
        <taxon>Dikarya</taxon>
        <taxon>Ascomycota</taxon>
        <taxon>Pezizomycotina</taxon>
        <taxon>Dothideomycetes</taxon>
        <taxon>Dothideomycetidae</taxon>
        <taxon>Mycosphaerellales</taxon>
        <taxon>Mycosphaerellaceae</taxon>
        <taxon>Septoria</taxon>
    </lineage>
</organism>
<feature type="compositionally biased region" description="Low complexity" evidence="1">
    <location>
        <begin position="31"/>
        <end position="43"/>
    </location>
</feature>
<accession>A0A9Q9ASP2</accession>
<sequence length="127" mass="12827">MASQMQYDNTTSALVKLRESTAPSPPPPPGAASSAILSSAAPPGGQTASIAPPPPPQSAFVWSPATDKVVAFFASQVDTSPADLAHIVAEIREKDGVAPTIAEVSVRVGVLRAAARQKKQGGGGEGK</sequence>
<proteinExistence type="predicted"/>
<evidence type="ECO:0000256" key="1">
    <source>
        <dbReference type="SAM" id="MobiDB-lite"/>
    </source>
</evidence>